<dbReference type="PRINTS" id="PR00344">
    <property type="entry name" value="BCTRLSENSOR"/>
</dbReference>
<feature type="domain" description="Histidine kinase" evidence="8">
    <location>
        <begin position="175"/>
        <end position="395"/>
    </location>
</feature>
<dbReference type="PROSITE" id="PS50110">
    <property type="entry name" value="RESPONSE_REGULATORY"/>
    <property type="match status" value="1"/>
</dbReference>
<dbReference type="PANTHER" id="PTHR43547">
    <property type="entry name" value="TWO-COMPONENT HISTIDINE KINASE"/>
    <property type="match status" value="1"/>
</dbReference>
<evidence type="ECO:0000256" key="3">
    <source>
        <dbReference type="ARBA" id="ARBA00012438"/>
    </source>
</evidence>
<dbReference type="InterPro" id="IPR001789">
    <property type="entry name" value="Sig_transdc_resp-reg_receiver"/>
</dbReference>
<evidence type="ECO:0000256" key="5">
    <source>
        <dbReference type="ARBA" id="ARBA00022679"/>
    </source>
</evidence>
<evidence type="ECO:0000256" key="4">
    <source>
        <dbReference type="ARBA" id="ARBA00022553"/>
    </source>
</evidence>
<dbReference type="Pfam" id="PF00072">
    <property type="entry name" value="Response_reg"/>
    <property type="match status" value="1"/>
</dbReference>
<keyword evidence="11" id="KW-1185">Reference proteome</keyword>
<evidence type="ECO:0000256" key="1">
    <source>
        <dbReference type="ARBA" id="ARBA00000085"/>
    </source>
</evidence>
<dbReference type="Pfam" id="PF02518">
    <property type="entry name" value="HATPase_c"/>
    <property type="match status" value="1"/>
</dbReference>
<dbReference type="KEGG" id="jag:GJA_2456"/>
<keyword evidence="4 7" id="KW-0597">Phosphoprotein</keyword>
<dbReference type="GO" id="GO:0005886">
    <property type="term" value="C:plasma membrane"/>
    <property type="evidence" value="ECO:0007669"/>
    <property type="project" value="UniProtKB-SubCell"/>
</dbReference>
<dbReference type="InterPro" id="IPR004358">
    <property type="entry name" value="Sig_transdc_His_kin-like_C"/>
</dbReference>
<dbReference type="InterPro" id="IPR036890">
    <property type="entry name" value="HATPase_C_sf"/>
</dbReference>
<keyword evidence="6" id="KW-0418">Kinase</keyword>
<dbReference type="eggNOG" id="COG2205">
    <property type="taxonomic scope" value="Bacteria"/>
</dbReference>
<dbReference type="SUPFAM" id="SSF52172">
    <property type="entry name" value="CheY-like"/>
    <property type="match status" value="1"/>
</dbReference>
<accession>W0V6W4</accession>
<dbReference type="OrthoDB" id="9812260at2"/>
<evidence type="ECO:0000256" key="6">
    <source>
        <dbReference type="ARBA" id="ARBA00022777"/>
    </source>
</evidence>
<dbReference type="InterPro" id="IPR005467">
    <property type="entry name" value="His_kinase_dom"/>
</dbReference>
<dbReference type="eggNOG" id="COG0745">
    <property type="taxonomic scope" value="Bacteria"/>
</dbReference>
<dbReference type="AlphaFoldDB" id="W0V6W4"/>
<dbReference type="SMART" id="SM00388">
    <property type="entry name" value="HisKA"/>
    <property type="match status" value="1"/>
</dbReference>
<dbReference type="Gene3D" id="1.10.287.130">
    <property type="match status" value="1"/>
</dbReference>
<dbReference type="STRING" id="1349767.GJA_2456"/>
<dbReference type="FunFam" id="3.30.565.10:FF:000006">
    <property type="entry name" value="Sensor histidine kinase WalK"/>
    <property type="match status" value="1"/>
</dbReference>
<organism evidence="10 11">
    <name type="scientific">Janthinobacterium agaricidamnosum NBRC 102515 = DSM 9628</name>
    <dbReference type="NCBI Taxonomy" id="1349767"/>
    <lineage>
        <taxon>Bacteria</taxon>
        <taxon>Pseudomonadati</taxon>
        <taxon>Pseudomonadota</taxon>
        <taxon>Betaproteobacteria</taxon>
        <taxon>Burkholderiales</taxon>
        <taxon>Oxalobacteraceae</taxon>
        <taxon>Janthinobacterium</taxon>
    </lineage>
</organism>
<name>W0V6W4_9BURK</name>
<dbReference type="CDD" id="cd00082">
    <property type="entry name" value="HisKA"/>
    <property type="match status" value="1"/>
</dbReference>
<dbReference type="CDD" id="cd00075">
    <property type="entry name" value="HATPase"/>
    <property type="match status" value="1"/>
</dbReference>
<dbReference type="SUPFAM" id="SSF47384">
    <property type="entry name" value="Homodimeric domain of signal transducing histidine kinase"/>
    <property type="match status" value="1"/>
</dbReference>
<dbReference type="EMBL" id="HG322949">
    <property type="protein sequence ID" value="CDG83088.1"/>
    <property type="molecule type" value="Genomic_DNA"/>
</dbReference>
<dbReference type="PROSITE" id="PS50109">
    <property type="entry name" value="HIS_KIN"/>
    <property type="match status" value="1"/>
</dbReference>
<feature type="modified residue" description="4-aspartylphosphate" evidence="7">
    <location>
        <position position="57"/>
    </location>
</feature>
<feature type="domain" description="Response regulatory" evidence="9">
    <location>
        <begin position="8"/>
        <end position="125"/>
    </location>
</feature>
<dbReference type="InterPro" id="IPR003661">
    <property type="entry name" value="HisK_dim/P_dom"/>
</dbReference>
<evidence type="ECO:0000256" key="2">
    <source>
        <dbReference type="ARBA" id="ARBA00004429"/>
    </source>
</evidence>
<dbReference type="HOGENOM" id="CLU_000445_114_72_4"/>
<dbReference type="EC" id="2.7.13.3" evidence="3"/>
<dbReference type="InterPro" id="IPR003594">
    <property type="entry name" value="HATPase_dom"/>
</dbReference>
<dbReference type="Proteomes" id="UP000027604">
    <property type="component" value="Chromosome I"/>
</dbReference>
<dbReference type="PATRIC" id="fig|1349767.4.peg.4201"/>
<comment type="catalytic activity">
    <reaction evidence="1">
        <text>ATP + protein L-histidine = ADP + protein N-phospho-L-histidine.</text>
        <dbReference type="EC" id="2.7.13.3"/>
    </reaction>
</comment>
<gene>
    <name evidence="10" type="ORF">GJA_2456</name>
</gene>
<dbReference type="InterPro" id="IPR036097">
    <property type="entry name" value="HisK_dim/P_sf"/>
</dbReference>
<dbReference type="InterPro" id="IPR011006">
    <property type="entry name" value="CheY-like_superfamily"/>
</dbReference>
<sequence length="399" mass="44094">MKSKTSTKLLIVDDLPENLRALNALIRADDRSVYQASSGEEALALLLEHDFALAILDVQMPGMDGFELAHLMRGTDKTRHIPIVFVTAAGKEMNYAFQSYESGAVDFLYKPLDINAVQSKVNVFVALYQQRNETRRQVLALEQSRLQQEALLQELRVTQAELQRSLKMRDEFMSMVAHELRTPLNTLFLETQMRTLNLERGNHDAFGLEQLQKMVARDGRQIRSMVRLIDDMLNVSRINSGKLSIRRQPVELAALVTRVAEDLAPYGASFGSTLEVRAPVAVEGCWDAFRVEQIVVNLLTNALRYGDGKSVHISVSATRNSAVIEVRDHGIGISAADQERIFDAFERIAQQDGTGGLGLGLFITRQLVSAHGGAITLQSQAGKGALFCVTLPLSGAVDS</sequence>
<dbReference type="SMART" id="SM00448">
    <property type="entry name" value="REC"/>
    <property type="match status" value="1"/>
</dbReference>
<dbReference type="Pfam" id="PF00512">
    <property type="entry name" value="HisKA"/>
    <property type="match status" value="1"/>
</dbReference>
<proteinExistence type="predicted"/>
<evidence type="ECO:0000313" key="11">
    <source>
        <dbReference type="Proteomes" id="UP000027604"/>
    </source>
</evidence>
<dbReference type="Gene3D" id="3.30.565.10">
    <property type="entry name" value="Histidine kinase-like ATPase, C-terminal domain"/>
    <property type="match status" value="1"/>
</dbReference>
<evidence type="ECO:0000256" key="7">
    <source>
        <dbReference type="PROSITE-ProRule" id="PRU00169"/>
    </source>
</evidence>
<dbReference type="GO" id="GO:0000155">
    <property type="term" value="F:phosphorelay sensor kinase activity"/>
    <property type="evidence" value="ECO:0007669"/>
    <property type="project" value="InterPro"/>
</dbReference>
<evidence type="ECO:0000259" key="9">
    <source>
        <dbReference type="PROSITE" id="PS50110"/>
    </source>
</evidence>
<dbReference type="PANTHER" id="PTHR43547:SF2">
    <property type="entry name" value="HYBRID SIGNAL TRANSDUCTION HISTIDINE KINASE C"/>
    <property type="match status" value="1"/>
</dbReference>
<comment type="subcellular location">
    <subcellularLocation>
        <location evidence="2">Cell inner membrane</location>
        <topology evidence="2">Multi-pass membrane protein</topology>
    </subcellularLocation>
</comment>
<protein>
    <recommendedName>
        <fullName evidence="3">histidine kinase</fullName>
        <ecNumber evidence="3">2.7.13.3</ecNumber>
    </recommendedName>
</protein>
<dbReference type="Gene3D" id="3.40.50.2300">
    <property type="match status" value="1"/>
</dbReference>
<dbReference type="SMART" id="SM00387">
    <property type="entry name" value="HATPase_c"/>
    <property type="match status" value="1"/>
</dbReference>
<evidence type="ECO:0000313" key="10">
    <source>
        <dbReference type="EMBL" id="CDG83088.1"/>
    </source>
</evidence>
<dbReference type="SUPFAM" id="SSF55874">
    <property type="entry name" value="ATPase domain of HSP90 chaperone/DNA topoisomerase II/histidine kinase"/>
    <property type="match status" value="1"/>
</dbReference>
<reference evidence="10 11" key="1">
    <citation type="journal article" date="2015" name="Genome Announc.">
        <title>Genome Sequence of Mushroom Soft-Rot Pathogen Janthinobacterium agaricidamnosum.</title>
        <authorList>
            <person name="Graupner K."/>
            <person name="Lackner G."/>
            <person name="Hertweck C."/>
        </authorList>
    </citation>
    <scope>NUCLEOTIDE SEQUENCE [LARGE SCALE GENOMIC DNA]</scope>
    <source>
        <strain evidence="11">NBRC 102515 / DSM 9628</strain>
    </source>
</reference>
<dbReference type="RefSeq" id="WP_038492229.1">
    <property type="nucleotide sequence ID" value="NZ_BCTH01000032.1"/>
</dbReference>
<evidence type="ECO:0000259" key="8">
    <source>
        <dbReference type="PROSITE" id="PS50109"/>
    </source>
</evidence>
<keyword evidence="5" id="KW-0808">Transferase</keyword>